<reference evidence="3" key="1">
    <citation type="submission" date="2018-12" db="EMBL/GenBank/DDBJ databases">
        <title>Tengunoibacter tsumagoiensis gen. nov., sp. nov., Dictyobacter kobayashii sp. nov., D. alpinus sp. nov., and D. joshuensis sp. nov. and description of Dictyobacteraceae fam. nov. within the order Ktedonobacterales isolated from Tengu-no-mugimeshi.</title>
        <authorList>
            <person name="Wang C.M."/>
            <person name="Zheng Y."/>
            <person name="Sakai Y."/>
            <person name="Toyoda A."/>
            <person name="Minakuchi Y."/>
            <person name="Abe K."/>
            <person name="Yokota A."/>
            <person name="Yabe S."/>
        </authorList>
    </citation>
    <scope>NUCLEOTIDE SEQUENCE [LARGE SCALE GENOMIC DNA]</scope>
    <source>
        <strain evidence="3">S-27</strain>
    </source>
</reference>
<evidence type="ECO:0000313" key="3">
    <source>
        <dbReference type="Proteomes" id="UP000287224"/>
    </source>
</evidence>
<gene>
    <name evidence="2" type="ORF">KDAU_51760</name>
</gene>
<proteinExistence type="predicted"/>
<organism evidence="2 3">
    <name type="scientific">Dictyobacter aurantiacus</name>
    <dbReference type="NCBI Taxonomy" id="1936993"/>
    <lineage>
        <taxon>Bacteria</taxon>
        <taxon>Bacillati</taxon>
        <taxon>Chloroflexota</taxon>
        <taxon>Ktedonobacteria</taxon>
        <taxon>Ktedonobacterales</taxon>
        <taxon>Dictyobacteraceae</taxon>
        <taxon>Dictyobacter</taxon>
    </lineage>
</organism>
<sequence length="74" mass="8220">MTQIKVLFDVDAWGEAEAEEMVKMAIKAKPVLYGAFGKEVYGRVTENIEMKGTVENMPDIGDDPLMDLSDSYGM</sequence>
<protein>
    <submittedName>
        <fullName evidence="2">Uncharacterized protein</fullName>
    </submittedName>
</protein>
<comment type="caution">
    <text evidence="2">The sequence shown here is derived from an EMBL/GenBank/DDBJ whole genome shotgun (WGS) entry which is preliminary data.</text>
</comment>
<accession>A0A401ZLU4</accession>
<dbReference type="EMBL" id="BIFQ01000002">
    <property type="protein sequence ID" value="GCE07847.1"/>
    <property type="molecule type" value="Genomic_DNA"/>
</dbReference>
<keyword evidence="3" id="KW-1185">Reference proteome</keyword>
<evidence type="ECO:0000256" key="1">
    <source>
        <dbReference type="SAM" id="MobiDB-lite"/>
    </source>
</evidence>
<dbReference type="AlphaFoldDB" id="A0A401ZLU4"/>
<name>A0A401ZLU4_9CHLR</name>
<evidence type="ECO:0000313" key="2">
    <source>
        <dbReference type="EMBL" id="GCE07847.1"/>
    </source>
</evidence>
<dbReference type="Proteomes" id="UP000287224">
    <property type="component" value="Unassembled WGS sequence"/>
</dbReference>
<dbReference type="RefSeq" id="WP_126599966.1">
    <property type="nucleotide sequence ID" value="NZ_BIFQ01000002.1"/>
</dbReference>
<feature type="region of interest" description="Disordered" evidence="1">
    <location>
        <begin position="55"/>
        <end position="74"/>
    </location>
</feature>